<dbReference type="Proteomes" id="UP000772434">
    <property type="component" value="Unassembled WGS sequence"/>
</dbReference>
<gene>
    <name evidence="1" type="ORF">BDP27DRAFT_1328518</name>
</gene>
<protein>
    <recommendedName>
        <fullName evidence="3">F-box domain-containing protein</fullName>
    </recommendedName>
</protein>
<comment type="caution">
    <text evidence="1">The sequence shown here is derived from an EMBL/GenBank/DDBJ whole genome shotgun (WGS) entry which is preliminary data.</text>
</comment>
<sequence>MAKYLTQSRIEGPIWLGKDEISFLRAKVSDTETGLKNLKTRKFRLTLQRRKDELKKLKNILSPIRRLPLEVLSEIFVLSCHDDGFRDSPADIDTVQYTPFTISSVCVAWKTVVHDTPKIWSVLHLQLDDTSKDQAWVQRWLSRSRGIPLELHLQFRHQIRILDFWGPPEAIVALFRLPSSSIPLLEELSLTLKSFTISRPLKWNIAHSPPSGKMEFLLGSPALQVVKIVECSDISIISKSLIPFAQLTSLKIDHAHHLLKNPDRIVNLLQQCSNIVVLEICMPLGQQFSPASPILLPLLQSLAIRSGGNDMSPLCHISAPFLEDLSLSCPHNLAQNHHRLCEEVLDFQQRRSSPTLSSLTIREIKWMDKEVVSTLLPAFPSIRLFRMVNVGPKADLFKCLTLKVSKYDNPKAIVLPHLTHLEVLGLYSHGFPFWERELLCDMLLSRWWTESEESDHNGLNCLRKVTFDQQSKLYDEEIARISGLAGLEVTVLPISHTK</sequence>
<dbReference type="AlphaFoldDB" id="A0A9P5PSF7"/>
<accession>A0A9P5PSF7</accession>
<dbReference type="EMBL" id="JADNRY010000070">
    <property type="protein sequence ID" value="KAF9067677.1"/>
    <property type="molecule type" value="Genomic_DNA"/>
</dbReference>
<keyword evidence="2" id="KW-1185">Reference proteome</keyword>
<name>A0A9P5PSF7_9AGAR</name>
<proteinExistence type="predicted"/>
<evidence type="ECO:0000313" key="2">
    <source>
        <dbReference type="Proteomes" id="UP000772434"/>
    </source>
</evidence>
<evidence type="ECO:0008006" key="3">
    <source>
        <dbReference type="Google" id="ProtNLM"/>
    </source>
</evidence>
<dbReference type="OrthoDB" id="3266451at2759"/>
<evidence type="ECO:0000313" key="1">
    <source>
        <dbReference type="EMBL" id="KAF9067677.1"/>
    </source>
</evidence>
<reference evidence="1" key="1">
    <citation type="submission" date="2020-11" db="EMBL/GenBank/DDBJ databases">
        <authorList>
            <consortium name="DOE Joint Genome Institute"/>
            <person name="Ahrendt S."/>
            <person name="Riley R."/>
            <person name="Andreopoulos W."/>
            <person name="Labutti K."/>
            <person name="Pangilinan J."/>
            <person name="Ruiz-Duenas F.J."/>
            <person name="Barrasa J.M."/>
            <person name="Sanchez-Garcia M."/>
            <person name="Camarero S."/>
            <person name="Miyauchi S."/>
            <person name="Serrano A."/>
            <person name="Linde D."/>
            <person name="Babiker R."/>
            <person name="Drula E."/>
            <person name="Ayuso-Fernandez I."/>
            <person name="Pacheco R."/>
            <person name="Padilla G."/>
            <person name="Ferreira P."/>
            <person name="Barriuso J."/>
            <person name="Kellner H."/>
            <person name="Castanera R."/>
            <person name="Alfaro M."/>
            <person name="Ramirez L."/>
            <person name="Pisabarro A.G."/>
            <person name="Kuo A."/>
            <person name="Tritt A."/>
            <person name="Lipzen A."/>
            <person name="He G."/>
            <person name="Yan M."/>
            <person name="Ng V."/>
            <person name="Cullen D."/>
            <person name="Martin F."/>
            <person name="Rosso M.-N."/>
            <person name="Henrissat B."/>
            <person name="Hibbett D."/>
            <person name="Martinez A.T."/>
            <person name="Grigoriev I.V."/>
        </authorList>
    </citation>
    <scope>NUCLEOTIDE SEQUENCE</scope>
    <source>
        <strain evidence="1">AH 40177</strain>
    </source>
</reference>
<organism evidence="1 2">
    <name type="scientific">Rhodocollybia butyracea</name>
    <dbReference type="NCBI Taxonomy" id="206335"/>
    <lineage>
        <taxon>Eukaryota</taxon>
        <taxon>Fungi</taxon>
        <taxon>Dikarya</taxon>
        <taxon>Basidiomycota</taxon>
        <taxon>Agaricomycotina</taxon>
        <taxon>Agaricomycetes</taxon>
        <taxon>Agaricomycetidae</taxon>
        <taxon>Agaricales</taxon>
        <taxon>Marasmiineae</taxon>
        <taxon>Omphalotaceae</taxon>
        <taxon>Rhodocollybia</taxon>
    </lineage>
</organism>